<proteinExistence type="predicted"/>
<sequence>MRLKLSQFTSLDFDQAMIHVNGMWMVIAARGGISTLEANQDLMLMISWVDITAALLHDTRPLFPLSANMGSASVFHRSGLEMLPAPLISFINNENPQDARLMSVMSCIGDLNALATLLQVELATKGIAVWDDQEQMGFLINPVTHHLLDQQPTRSTDPTRRCDIVPEALRLGAILWIIQVKRRCRSYPGTAKARISTLLKMLSSNFDKEHVWNSSPDLRTVRLWLLVLCSISEPSDQDHATSMRMIASDMKKQRSVSWDEIMSNIRRMPWTDIYEPPCAKLDQQLVKDYL</sequence>
<protein>
    <submittedName>
        <fullName evidence="1">Uncharacterized protein</fullName>
    </submittedName>
</protein>
<keyword evidence="2" id="KW-1185">Reference proteome</keyword>
<name>A0ACC3N589_9PEZI</name>
<evidence type="ECO:0000313" key="2">
    <source>
        <dbReference type="Proteomes" id="UP001281147"/>
    </source>
</evidence>
<comment type="caution">
    <text evidence="1">The sequence shown here is derived from an EMBL/GenBank/DDBJ whole genome shotgun (WGS) entry which is preliminary data.</text>
</comment>
<gene>
    <name evidence="1" type="ORF">LTR37_011266</name>
</gene>
<accession>A0ACC3N589</accession>
<dbReference type="EMBL" id="JAUTXU010000098">
    <property type="protein sequence ID" value="KAK3708745.1"/>
    <property type="molecule type" value="Genomic_DNA"/>
</dbReference>
<organism evidence="1 2">
    <name type="scientific">Vermiconidia calcicola</name>
    <dbReference type="NCBI Taxonomy" id="1690605"/>
    <lineage>
        <taxon>Eukaryota</taxon>
        <taxon>Fungi</taxon>
        <taxon>Dikarya</taxon>
        <taxon>Ascomycota</taxon>
        <taxon>Pezizomycotina</taxon>
        <taxon>Dothideomycetes</taxon>
        <taxon>Dothideomycetidae</taxon>
        <taxon>Mycosphaerellales</taxon>
        <taxon>Extremaceae</taxon>
        <taxon>Vermiconidia</taxon>
    </lineage>
</organism>
<evidence type="ECO:0000313" key="1">
    <source>
        <dbReference type="EMBL" id="KAK3708745.1"/>
    </source>
</evidence>
<reference evidence="1" key="1">
    <citation type="submission" date="2023-07" db="EMBL/GenBank/DDBJ databases">
        <title>Black Yeasts Isolated from many extreme environments.</title>
        <authorList>
            <person name="Coleine C."/>
            <person name="Stajich J.E."/>
            <person name="Selbmann L."/>
        </authorList>
    </citation>
    <scope>NUCLEOTIDE SEQUENCE</scope>
    <source>
        <strain evidence="1">CCFEE 5714</strain>
    </source>
</reference>
<dbReference type="Proteomes" id="UP001281147">
    <property type="component" value="Unassembled WGS sequence"/>
</dbReference>